<proteinExistence type="predicted"/>
<comment type="caution">
    <text evidence="1">The sequence shown here is derived from an EMBL/GenBank/DDBJ whole genome shotgun (WGS) entry which is preliminary data.</text>
</comment>
<reference evidence="1 2" key="1">
    <citation type="submission" date="2016-07" db="EMBL/GenBank/DDBJ databases">
        <title>Caryophanon latum genome sequencing.</title>
        <authorList>
            <person name="Verma A."/>
            <person name="Pal Y."/>
            <person name="Krishnamurthi S."/>
        </authorList>
    </citation>
    <scope>NUCLEOTIDE SEQUENCE [LARGE SCALE GENOMIC DNA]</scope>
    <source>
        <strain evidence="1 2">DSM 14151</strain>
    </source>
</reference>
<sequence length="65" mass="7734">MNLSLLNWIGTTIKYKKMKKIQYKLEDSYEQHVATRISSVISLSVYSIQLNRDTFHIEYKDEFSS</sequence>
<accession>A0A1C0YZK9</accession>
<organism evidence="1 2">
    <name type="scientific">Caryophanon latum</name>
    <dbReference type="NCBI Taxonomy" id="33977"/>
    <lineage>
        <taxon>Bacteria</taxon>
        <taxon>Bacillati</taxon>
        <taxon>Bacillota</taxon>
        <taxon>Bacilli</taxon>
        <taxon>Bacillales</taxon>
        <taxon>Caryophanaceae</taxon>
        <taxon>Caryophanon</taxon>
    </lineage>
</organism>
<gene>
    <name evidence="1" type="ORF">A6K76_06635</name>
</gene>
<evidence type="ECO:0000313" key="2">
    <source>
        <dbReference type="Proteomes" id="UP000093482"/>
    </source>
</evidence>
<protein>
    <submittedName>
        <fullName evidence="1">Uncharacterized protein</fullName>
    </submittedName>
</protein>
<dbReference type="Proteomes" id="UP000093482">
    <property type="component" value="Unassembled WGS sequence"/>
</dbReference>
<keyword evidence="2" id="KW-1185">Reference proteome</keyword>
<evidence type="ECO:0000313" key="1">
    <source>
        <dbReference type="EMBL" id="OCS92553.1"/>
    </source>
</evidence>
<name>A0A1C0YZK9_9BACL</name>
<dbReference type="EMBL" id="MATO01000015">
    <property type="protein sequence ID" value="OCS92553.1"/>
    <property type="molecule type" value="Genomic_DNA"/>
</dbReference>
<dbReference type="AlphaFoldDB" id="A0A1C0YZK9"/>